<keyword evidence="1" id="KW-0677">Repeat</keyword>
<evidence type="ECO:0000313" key="2">
    <source>
        <dbReference type="EMBL" id="MBW8484388.1"/>
    </source>
</evidence>
<reference evidence="2 3" key="1">
    <citation type="submission" date="2021-07" db="EMBL/GenBank/DDBJ databases">
        <title>Actinomadura sp. PM05-2 isolated from lichen.</title>
        <authorList>
            <person name="Somphong A."/>
            <person name="Phongsopitanun W."/>
            <person name="Tanasupawat S."/>
            <person name="Peongsungnone V."/>
        </authorList>
    </citation>
    <scope>NUCLEOTIDE SEQUENCE [LARGE SCALE GENOMIC DNA]</scope>
    <source>
        <strain evidence="2 3">PM05-2</strain>
    </source>
</reference>
<name>A0ABS7FY62_9ACTN</name>
<dbReference type="SUPFAM" id="SSF141571">
    <property type="entry name" value="Pentapeptide repeat-like"/>
    <property type="match status" value="1"/>
</dbReference>
<accession>A0ABS7FY62</accession>
<dbReference type="Gene3D" id="2.160.20.80">
    <property type="entry name" value="E3 ubiquitin-protein ligase SopA"/>
    <property type="match status" value="1"/>
</dbReference>
<keyword evidence="3" id="KW-1185">Reference proteome</keyword>
<dbReference type="EMBL" id="JAIBOA010000011">
    <property type="protein sequence ID" value="MBW8484388.1"/>
    <property type="molecule type" value="Genomic_DNA"/>
</dbReference>
<sequence length="220" mass="23451">MAARTSVFREPKSPAIPATLAAAGIAETELADDGVYLSLRYGAVPITGAEDVEFERCRFEGTGLAGVTLHRAGFADVAFDGCDLANARMFTSRMFSTAVRTCRMTGLHLAEAGLRDVLFDGCRADLASFRFAHLRDVVFRDCNLSEANFQKAELTRVRFERCRLAGTQFSGAAMKDARFTGCDLSGVGGIRSFDGATVGTADARTLLDALAAEAGITIAD</sequence>
<dbReference type="Proteomes" id="UP000774570">
    <property type="component" value="Unassembled WGS sequence"/>
</dbReference>
<organism evidence="2 3">
    <name type="scientific">Actinomadura parmotrematis</name>
    <dbReference type="NCBI Taxonomy" id="2864039"/>
    <lineage>
        <taxon>Bacteria</taxon>
        <taxon>Bacillati</taxon>
        <taxon>Actinomycetota</taxon>
        <taxon>Actinomycetes</taxon>
        <taxon>Streptosporangiales</taxon>
        <taxon>Thermomonosporaceae</taxon>
        <taxon>Actinomadura</taxon>
    </lineage>
</organism>
<dbReference type="InterPro" id="IPR001646">
    <property type="entry name" value="5peptide_repeat"/>
</dbReference>
<dbReference type="PANTHER" id="PTHR47485">
    <property type="entry name" value="THYLAKOID LUMENAL 17.4 KDA PROTEIN, CHLOROPLASTIC"/>
    <property type="match status" value="1"/>
</dbReference>
<dbReference type="Pfam" id="PF13599">
    <property type="entry name" value="Pentapeptide_4"/>
    <property type="match status" value="1"/>
</dbReference>
<dbReference type="PANTHER" id="PTHR47485:SF1">
    <property type="entry name" value="THYLAKOID LUMENAL 17.4 KDA PROTEIN, CHLOROPLASTIC"/>
    <property type="match status" value="1"/>
</dbReference>
<evidence type="ECO:0000313" key="3">
    <source>
        <dbReference type="Proteomes" id="UP000774570"/>
    </source>
</evidence>
<proteinExistence type="predicted"/>
<gene>
    <name evidence="2" type="ORF">K1Y72_18540</name>
</gene>
<dbReference type="RefSeq" id="WP_220167618.1">
    <property type="nucleotide sequence ID" value="NZ_JAIBOA010000011.1"/>
</dbReference>
<comment type="caution">
    <text evidence="2">The sequence shown here is derived from an EMBL/GenBank/DDBJ whole genome shotgun (WGS) entry which is preliminary data.</text>
</comment>
<protein>
    <submittedName>
        <fullName evidence="2">Pentapeptide repeat-containing protein</fullName>
    </submittedName>
</protein>
<evidence type="ECO:0000256" key="1">
    <source>
        <dbReference type="ARBA" id="ARBA00022737"/>
    </source>
</evidence>